<name>A0A8B6GK13_MYTGA</name>
<evidence type="ECO:0000313" key="1">
    <source>
        <dbReference type="EMBL" id="VDI64988.1"/>
    </source>
</evidence>
<organism evidence="1 2">
    <name type="scientific">Mytilus galloprovincialis</name>
    <name type="common">Mediterranean mussel</name>
    <dbReference type="NCBI Taxonomy" id="29158"/>
    <lineage>
        <taxon>Eukaryota</taxon>
        <taxon>Metazoa</taxon>
        <taxon>Spiralia</taxon>
        <taxon>Lophotrochozoa</taxon>
        <taxon>Mollusca</taxon>
        <taxon>Bivalvia</taxon>
        <taxon>Autobranchia</taxon>
        <taxon>Pteriomorphia</taxon>
        <taxon>Mytilida</taxon>
        <taxon>Mytiloidea</taxon>
        <taxon>Mytilidae</taxon>
        <taxon>Mytilinae</taxon>
        <taxon>Mytilus</taxon>
    </lineage>
</organism>
<dbReference type="AlphaFoldDB" id="A0A8B6GK13"/>
<comment type="caution">
    <text evidence="1">The sequence shown here is derived from an EMBL/GenBank/DDBJ whole genome shotgun (WGS) entry which is preliminary data.</text>
</comment>
<protein>
    <submittedName>
        <fullName evidence="1">Uncharacterized protein</fullName>
    </submittedName>
</protein>
<evidence type="ECO:0000313" key="2">
    <source>
        <dbReference type="Proteomes" id="UP000596742"/>
    </source>
</evidence>
<accession>A0A8B6GK13</accession>
<dbReference type="OrthoDB" id="7334489at2759"/>
<keyword evidence="2" id="KW-1185">Reference proteome</keyword>
<reference evidence="1" key="1">
    <citation type="submission" date="2018-11" db="EMBL/GenBank/DDBJ databases">
        <authorList>
            <person name="Alioto T."/>
            <person name="Alioto T."/>
        </authorList>
    </citation>
    <scope>NUCLEOTIDE SEQUENCE</scope>
</reference>
<dbReference type="EMBL" id="UYJE01008580">
    <property type="protein sequence ID" value="VDI64988.1"/>
    <property type="molecule type" value="Genomic_DNA"/>
</dbReference>
<gene>
    <name evidence="1" type="ORF">MGAL_10B030804</name>
</gene>
<proteinExistence type="predicted"/>
<dbReference type="Proteomes" id="UP000596742">
    <property type="component" value="Unassembled WGS sequence"/>
</dbReference>
<sequence>MYDLFFIVTLQSTYNGKAQKQIEEPVYPDFDIEAGLLETDVKIKEQFRKISDTISKQSIGSGTNNNITATLLPIDLENIPTAEKAFAVAQTPVRYNLPVSVTLGQQLEFTNSGIESTKLLDYVKLGNTLVFTDCNSRLITCSEDGTDVHYMPLSYSPFYITEVDGDTVAISSDRIILLTSIYG</sequence>